<accession>A0A926EIW1</accession>
<feature type="coiled-coil region" evidence="1">
    <location>
        <begin position="375"/>
        <end position="475"/>
    </location>
</feature>
<evidence type="ECO:0000313" key="3">
    <source>
        <dbReference type="Proteomes" id="UP000655830"/>
    </source>
</evidence>
<feature type="coiled-coil region" evidence="1">
    <location>
        <begin position="503"/>
        <end position="537"/>
    </location>
</feature>
<evidence type="ECO:0008006" key="4">
    <source>
        <dbReference type="Google" id="ProtNLM"/>
    </source>
</evidence>
<keyword evidence="3" id="KW-1185">Reference proteome</keyword>
<proteinExistence type="predicted"/>
<dbReference type="EMBL" id="JACRSY010000022">
    <property type="protein sequence ID" value="MBC8580486.1"/>
    <property type="molecule type" value="Genomic_DNA"/>
</dbReference>
<reference evidence="2" key="1">
    <citation type="submission" date="2020-08" db="EMBL/GenBank/DDBJ databases">
        <title>Genome public.</title>
        <authorList>
            <person name="Liu C."/>
            <person name="Sun Q."/>
        </authorList>
    </citation>
    <scope>NUCLEOTIDE SEQUENCE</scope>
    <source>
        <strain evidence="2">NSJ-12</strain>
    </source>
</reference>
<evidence type="ECO:0000256" key="1">
    <source>
        <dbReference type="SAM" id="Coils"/>
    </source>
</evidence>
<feature type="coiled-coil region" evidence="1">
    <location>
        <begin position="288"/>
        <end position="332"/>
    </location>
</feature>
<organism evidence="2 3">
    <name type="scientific">Zhenhengia yiwuensis</name>
    <dbReference type="NCBI Taxonomy" id="2763666"/>
    <lineage>
        <taxon>Bacteria</taxon>
        <taxon>Bacillati</taxon>
        <taxon>Bacillota</taxon>
        <taxon>Clostridia</taxon>
        <taxon>Lachnospirales</taxon>
        <taxon>Lachnospiraceae</taxon>
        <taxon>Zhenhengia</taxon>
    </lineage>
</organism>
<dbReference type="RefSeq" id="WP_249333261.1">
    <property type="nucleotide sequence ID" value="NZ_JACRSY010000022.1"/>
</dbReference>
<name>A0A926EIW1_9FIRM</name>
<dbReference type="Proteomes" id="UP000655830">
    <property type="component" value="Unassembled WGS sequence"/>
</dbReference>
<comment type="caution">
    <text evidence="2">The sequence shown here is derived from an EMBL/GenBank/DDBJ whole genome shotgun (WGS) entry which is preliminary data.</text>
</comment>
<evidence type="ECO:0000313" key="2">
    <source>
        <dbReference type="EMBL" id="MBC8580486.1"/>
    </source>
</evidence>
<feature type="coiled-coil region" evidence="1">
    <location>
        <begin position="864"/>
        <end position="905"/>
    </location>
</feature>
<gene>
    <name evidence="2" type="ORF">H8718_13200</name>
</gene>
<feature type="coiled-coil region" evidence="1">
    <location>
        <begin position="748"/>
        <end position="815"/>
    </location>
</feature>
<keyword evidence="1" id="KW-0175">Coiled coil</keyword>
<sequence>MASISKIRYTNVIYENGSKRYNDELFKCAGHNTAILLENGGGKTVFIQAALQAVLPHMDLGERKVKETFSLEGEAAHIAIEWIIQDKPRRYGLTAVTLYLQNNELKSYKYAYEYGVDDKHSIENLPFTQPELSGGLRASSKGEMNEYYQRMSKDYMTAQSFQTTRLFHDYIEEHFKIIAEEWRSIAVINSGEGSVEAFFDGCKTTQDLVEKLLLPTVEQGLVGSGSDDFTSTFESQREHFKKHKQLTRSIEESKKIKEEMAKYVKSYSVYAKKIEDYTAKKEEAKALWELIEMKEQEAQKELKALEQEQYQLKEEKELLEKQSKLIEVTEAKEIFEQSQKTYEAEDHLYQAMRHKREEKETRRHMLKLSWFKHNMGEAQAKIRVYEEQLALLNEDQEVEALKEALEENSCQLKGCFEDQLAGYKKEYERGLIEKERYEEDREVATKEKLTLEEEMKVLREKCSKLEGIIESQKSRMEAIKKTILSQGIGEDVEEHFKLWQSRISEIEVHELTLRQELKTLEEEQDTLNVAIEEKNSKRTAFMGEISRITAELCQLEEAGEKVLQDVKVMLPIFYSVTSIYAKPQQMLDTLEEQVERFTREKEDALLMERQHSRFLENYEDHEYFTAEPLIESFVAKWYSQFSFLQSGTDFIQSLEDEAVKERMQNQPRWTQVMIVADGQKEALRIKLEEQRQKITTPVGVLTLTEAKGLLEEHVEIDQMIYPKAWQEDMQTEAFKAHKNEAMKALDEAIAYRKQKESKLRELDQLLDKIRNFLSVYPHEKYVALREQQTNLKAEEATLSRAIQQDKDRIEEIKKESKGIQTLLQQESHERNTLQSAVEKAAEYLKLKQDNDLQEQAIHILQGQIKDQENLITKVRVSLEQLKEVLDDIKERLEGLRRSQTRIEDDELYKEVKNYQADYSNGDLAYLRDKQIQLKESLNSKQKGRSEIEHLLEQSKKAYADNEKNFHLEEAELEEKLTEIPNFRVEYEEEINKLTKELNGLKKDLEDLEQKVKGAKTQFDKMEQDYHSKKENFEKAYEPISTFIPYCCKAREEEEKLQTQLKDKEQYIKGQSQTLEKQLALIVESKLQMDKKDQLYGYCAPEVKVGLLDEKIKEEVKTQLKRITTEMIRTLETLKSSMDSSHTHITVQRESFKHFCQREIRDSKLRNMAIQGITQKENYEDLIKWQDHMVERINHTLSILERDMIDQDKQLSQFITHLYTYLRTVVAELKEIPKKTRVKTEEGWKTIYEFDIPGWQEDEGKEKIRNHIYKMLDDIDHESFLDEDNEEALQKVKKYIKEQFKLKQLLKVVMGSTSIRIRCRKVSNISDISTQLFSWETSNKWSGGEKWSKNMALYLGILNYLAEKKQNIHSDNNKVSRVVILDNPFGKASSGHVLEPVFFIAKQLGFQIIALTAHTEGDFIRKYFPIVYSCKLRSTADLQTAIFTKEQEIKKAYFMDNDPVALSVLGETNQVSLF</sequence>
<protein>
    <recommendedName>
        <fullName evidence="4">Chromosome segregation ATPase</fullName>
    </recommendedName>
</protein>
<feature type="coiled-coil region" evidence="1">
    <location>
        <begin position="983"/>
        <end position="1024"/>
    </location>
</feature>